<dbReference type="EMBL" id="BAAAQD010000045">
    <property type="protein sequence ID" value="GAA1570724.1"/>
    <property type="molecule type" value="Genomic_DNA"/>
</dbReference>
<dbReference type="InterPro" id="IPR041698">
    <property type="entry name" value="Methyltransf_25"/>
</dbReference>
<dbReference type="InterPro" id="IPR029063">
    <property type="entry name" value="SAM-dependent_MTases_sf"/>
</dbReference>
<dbReference type="PANTHER" id="PTHR44942">
    <property type="entry name" value="METHYLTRANSF_11 DOMAIN-CONTAINING PROTEIN"/>
    <property type="match status" value="1"/>
</dbReference>
<evidence type="ECO:0000313" key="4">
    <source>
        <dbReference type="EMBL" id="GAA1570724.1"/>
    </source>
</evidence>
<keyword evidence="1 4" id="KW-0489">Methyltransferase</keyword>
<gene>
    <name evidence="4" type="ORF">GCM10009827_110700</name>
</gene>
<sequence>MSSQPGPSPEQRRAVAESFGVDAGRYDRTRPAYPEALIARITATAPGPDVLDVGCGTGIASRQLRAAGHTVLGVEPDPRMAAVARAVGIDVEVSTFESWDPAGRSFDAVVAATAWHWVDASAGAAKAAEVLRPGGLLAAFWHTWELPPTVAETFAEVYHRVLPDTPFTIQASVQGVAMYRPMFVQAADGIRATGAFTAPEEWTFSWEHAYTTATWLDQLPTSGSLTRVPQDRLTEILDSVGTAIDHLGGTFTMPYTTVAITALRHIQ</sequence>
<evidence type="ECO:0000256" key="2">
    <source>
        <dbReference type="ARBA" id="ARBA00022679"/>
    </source>
</evidence>
<keyword evidence="5" id="KW-1185">Reference proteome</keyword>
<accession>A0ABP4P1M2</accession>
<dbReference type="Gene3D" id="3.40.50.150">
    <property type="entry name" value="Vaccinia Virus protein VP39"/>
    <property type="match status" value="1"/>
</dbReference>
<dbReference type="CDD" id="cd02440">
    <property type="entry name" value="AdoMet_MTases"/>
    <property type="match status" value="1"/>
</dbReference>
<comment type="caution">
    <text evidence="4">The sequence shown here is derived from an EMBL/GenBank/DDBJ whole genome shotgun (WGS) entry which is preliminary data.</text>
</comment>
<name>A0ABP4P1M2_9ACTN</name>
<evidence type="ECO:0000313" key="5">
    <source>
        <dbReference type="Proteomes" id="UP001501470"/>
    </source>
</evidence>
<dbReference type="PANTHER" id="PTHR44942:SF4">
    <property type="entry name" value="METHYLTRANSFERASE TYPE 11 DOMAIN-CONTAINING PROTEIN"/>
    <property type="match status" value="1"/>
</dbReference>
<protein>
    <submittedName>
        <fullName evidence="4">Class I SAM-dependent methyltransferase</fullName>
    </submittedName>
</protein>
<keyword evidence="2" id="KW-0808">Transferase</keyword>
<evidence type="ECO:0000256" key="1">
    <source>
        <dbReference type="ARBA" id="ARBA00022603"/>
    </source>
</evidence>
<reference evidence="5" key="1">
    <citation type="journal article" date="2019" name="Int. J. Syst. Evol. Microbiol.">
        <title>The Global Catalogue of Microorganisms (GCM) 10K type strain sequencing project: providing services to taxonomists for standard genome sequencing and annotation.</title>
        <authorList>
            <consortium name="The Broad Institute Genomics Platform"/>
            <consortium name="The Broad Institute Genome Sequencing Center for Infectious Disease"/>
            <person name="Wu L."/>
            <person name="Ma J."/>
        </authorList>
    </citation>
    <scope>NUCLEOTIDE SEQUENCE [LARGE SCALE GENOMIC DNA]</scope>
    <source>
        <strain evidence="5">JCM 15933</strain>
    </source>
</reference>
<organism evidence="4 5">
    <name type="scientific">Dactylosporangium maewongense</name>
    <dbReference type="NCBI Taxonomy" id="634393"/>
    <lineage>
        <taxon>Bacteria</taxon>
        <taxon>Bacillati</taxon>
        <taxon>Actinomycetota</taxon>
        <taxon>Actinomycetes</taxon>
        <taxon>Micromonosporales</taxon>
        <taxon>Micromonosporaceae</taxon>
        <taxon>Dactylosporangium</taxon>
    </lineage>
</organism>
<dbReference type="InterPro" id="IPR051052">
    <property type="entry name" value="Diverse_substrate_MTase"/>
</dbReference>
<dbReference type="GO" id="GO:0008168">
    <property type="term" value="F:methyltransferase activity"/>
    <property type="evidence" value="ECO:0007669"/>
    <property type="project" value="UniProtKB-KW"/>
</dbReference>
<proteinExistence type="predicted"/>
<evidence type="ECO:0000259" key="3">
    <source>
        <dbReference type="Pfam" id="PF13649"/>
    </source>
</evidence>
<dbReference type="SUPFAM" id="SSF53335">
    <property type="entry name" value="S-adenosyl-L-methionine-dependent methyltransferases"/>
    <property type="match status" value="1"/>
</dbReference>
<feature type="domain" description="Methyltransferase" evidence="3">
    <location>
        <begin position="50"/>
        <end position="135"/>
    </location>
</feature>
<dbReference type="Pfam" id="PF13649">
    <property type="entry name" value="Methyltransf_25"/>
    <property type="match status" value="1"/>
</dbReference>
<dbReference type="Proteomes" id="UP001501470">
    <property type="component" value="Unassembled WGS sequence"/>
</dbReference>
<dbReference type="GO" id="GO:0032259">
    <property type="term" value="P:methylation"/>
    <property type="evidence" value="ECO:0007669"/>
    <property type="project" value="UniProtKB-KW"/>
</dbReference>